<reference evidence="2 3" key="1">
    <citation type="submission" date="2022-11" db="EMBL/GenBank/DDBJ databases">
        <title>Minimal conservation of predation-associated metabolite biosynthetic gene clusters underscores biosynthetic potential of Myxococcota including descriptions for ten novel species: Archangium lansinium sp. nov., Myxococcus landrumus sp. nov., Nannocystis bai.</title>
        <authorList>
            <person name="Ahearne A."/>
            <person name="Stevens C."/>
            <person name="Phillips K."/>
        </authorList>
    </citation>
    <scope>NUCLEOTIDE SEQUENCE [LARGE SCALE GENOMIC DNA]</scope>
    <source>
        <strain evidence="2 3">MIWBW</strain>
    </source>
</reference>
<dbReference type="InterPro" id="IPR041664">
    <property type="entry name" value="AAA_16"/>
</dbReference>
<feature type="domain" description="Bacterial transcriptional activator" evidence="1">
    <location>
        <begin position="93"/>
        <end position="229"/>
    </location>
</feature>
<organism evidence="2 3">
    <name type="scientific">Archangium lansingense</name>
    <dbReference type="NCBI Taxonomy" id="2995310"/>
    <lineage>
        <taxon>Bacteria</taxon>
        <taxon>Pseudomonadati</taxon>
        <taxon>Myxococcota</taxon>
        <taxon>Myxococcia</taxon>
        <taxon>Myxococcales</taxon>
        <taxon>Cystobacterineae</taxon>
        <taxon>Archangiaceae</taxon>
        <taxon>Archangium</taxon>
    </lineage>
</organism>
<dbReference type="InterPro" id="IPR005158">
    <property type="entry name" value="BTAD"/>
</dbReference>
<gene>
    <name evidence="2" type="ORF">OV287_30825</name>
</gene>
<dbReference type="Pfam" id="PF03704">
    <property type="entry name" value="BTAD"/>
    <property type="match status" value="1"/>
</dbReference>
<proteinExistence type="predicted"/>
<evidence type="ECO:0000259" key="1">
    <source>
        <dbReference type="SMART" id="SM01043"/>
    </source>
</evidence>
<evidence type="ECO:0000313" key="2">
    <source>
        <dbReference type="EMBL" id="MCY1078865.1"/>
    </source>
</evidence>
<dbReference type="SUPFAM" id="SSF52540">
    <property type="entry name" value="P-loop containing nucleoside triphosphate hydrolases"/>
    <property type="match status" value="1"/>
</dbReference>
<dbReference type="InterPro" id="IPR027417">
    <property type="entry name" value="P-loop_NTPase"/>
</dbReference>
<dbReference type="RefSeq" id="WP_267537625.1">
    <property type="nucleotide sequence ID" value="NZ_JAPNKA010000001.1"/>
</dbReference>
<dbReference type="Gene3D" id="1.10.10.10">
    <property type="entry name" value="Winged helix-like DNA-binding domain superfamily/Winged helix DNA-binding domain"/>
    <property type="match status" value="1"/>
</dbReference>
<dbReference type="SMART" id="SM01043">
    <property type="entry name" value="BTAD"/>
    <property type="match status" value="1"/>
</dbReference>
<accession>A0ABT4AB67</accession>
<comment type="caution">
    <text evidence="2">The sequence shown here is derived from an EMBL/GenBank/DDBJ whole genome shotgun (WGS) entry which is preliminary data.</text>
</comment>
<dbReference type="Gene3D" id="3.40.50.300">
    <property type="entry name" value="P-loop containing nucleotide triphosphate hydrolases"/>
    <property type="match status" value="1"/>
</dbReference>
<keyword evidence="3" id="KW-1185">Reference proteome</keyword>
<protein>
    <submittedName>
        <fullName evidence="2">BTAD domain-containing putative transcriptional regulator</fullName>
    </submittedName>
</protein>
<dbReference type="Pfam" id="PF13191">
    <property type="entry name" value="AAA_16"/>
    <property type="match status" value="1"/>
</dbReference>
<dbReference type="SUPFAM" id="SSF48452">
    <property type="entry name" value="TPR-like"/>
    <property type="match status" value="1"/>
</dbReference>
<sequence>MDSVATHIEVLGRARLVSPQHGSKHLERKAAALVTYLAIEGPTERRRLASLLWPDAPDAGGNLRQLLSRLRRDLGKDSVAGDNPVWLCECLLVDALLFRKTYEARDYATLSHFQGELLAGFSYEDCGELDDWLRIQRTRFRYQQCRAIEAEALRLEQEGQLEPALDAVQRLLQLQPGSEQAWQMMMRLHLRRGDRASALRAYRDCREQLHRELGIDPSPETRALVQELERPAEQERLRPRVPEEVPLTVLSPPVLVGREDEWAALEESWAAGRPIYMLGEAGIGKTRLVSEFCSAQGSWLLVAARPADPSTPYATSARMCRAVLGLEPQRPLEPWVRQEITRLVPELAPSAPPLPTNPEEKARLAEAFARLIRTCCGDMSALVLDDAHRADPASLELHLRVQDLLLEPEPDGDTLRLITCLRTGELSPGFEERLREHREAGLAAWLSLQPLMLASVGELLTQMGVPGLEAIAPQMARYTGCNPLFLIETARSLVAAGFDGSFPAAPPLSDRVTWIVEQRLKRLSPDALRLARTVALAGADFSLELAACVLGLNAEQLAAPWKELEEAKVLRGTTFTQGVLRRSVIETLPQPVREAVQQRIAAFLQPRR</sequence>
<dbReference type="InterPro" id="IPR051677">
    <property type="entry name" value="AfsR-DnrI-RedD_regulator"/>
</dbReference>
<dbReference type="EMBL" id="JAPNKA010000001">
    <property type="protein sequence ID" value="MCY1078865.1"/>
    <property type="molecule type" value="Genomic_DNA"/>
</dbReference>
<dbReference type="InterPro" id="IPR011990">
    <property type="entry name" value="TPR-like_helical_dom_sf"/>
</dbReference>
<dbReference type="InterPro" id="IPR036388">
    <property type="entry name" value="WH-like_DNA-bd_sf"/>
</dbReference>
<dbReference type="Gene3D" id="1.25.40.10">
    <property type="entry name" value="Tetratricopeptide repeat domain"/>
    <property type="match status" value="1"/>
</dbReference>
<evidence type="ECO:0000313" key="3">
    <source>
        <dbReference type="Proteomes" id="UP001207654"/>
    </source>
</evidence>
<dbReference type="PANTHER" id="PTHR35807">
    <property type="entry name" value="TRANSCRIPTIONAL REGULATOR REDD-RELATED"/>
    <property type="match status" value="1"/>
</dbReference>
<dbReference type="Proteomes" id="UP001207654">
    <property type="component" value="Unassembled WGS sequence"/>
</dbReference>
<name>A0ABT4AB67_9BACT</name>